<dbReference type="AlphaFoldDB" id="A0A1X4H8M1"/>
<evidence type="ECO:0000259" key="2">
    <source>
        <dbReference type="Pfam" id="PF20586"/>
    </source>
</evidence>
<sequence>MAYEPPTPPANLPTEIVNMFNESDPEQLRDVATYAEALAEHKERETRLEESADQEEVEERPDDLPDDVPAKATITIKEINDNRYYYWQWREGDQIRSQYKGPVDSKSERD</sequence>
<dbReference type="Pfam" id="PF20586">
    <property type="entry name" value="DUF6788"/>
    <property type="match status" value="1"/>
</dbReference>
<proteinExistence type="predicted"/>
<name>A0A1X4H8M1_HALEZ</name>
<evidence type="ECO:0000256" key="1">
    <source>
        <dbReference type="SAM" id="MobiDB-lite"/>
    </source>
</evidence>
<accession>A0A1X4H8M1</accession>
<organism evidence="3 4">
    <name type="scientific">Halorubrum ezzemoulense DSM 17463</name>
    <dbReference type="NCBI Taxonomy" id="1121945"/>
    <lineage>
        <taxon>Archaea</taxon>
        <taxon>Methanobacteriati</taxon>
        <taxon>Methanobacteriota</taxon>
        <taxon>Stenosarchaea group</taxon>
        <taxon>Halobacteria</taxon>
        <taxon>Halobacteriales</taxon>
        <taxon>Haloferacaceae</taxon>
        <taxon>Halorubrum</taxon>
    </lineage>
</organism>
<dbReference type="RefSeq" id="WP_049932958.1">
    <property type="nucleotide sequence ID" value="NZ_ATXS01000017.1"/>
</dbReference>
<comment type="caution">
    <text evidence="3">The sequence shown here is derived from an EMBL/GenBank/DDBJ whole genome shotgun (WGS) entry which is preliminary data.</text>
</comment>
<evidence type="ECO:0000313" key="4">
    <source>
        <dbReference type="Proteomes" id="UP000193587"/>
    </source>
</evidence>
<reference evidence="3 4" key="1">
    <citation type="submission" date="2017-04" db="EMBL/GenBank/DDBJ databases">
        <title>MLSA of the genus Halorubrum.</title>
        <authorList>
            <person name="De La Haba R."/>
            <person name="Sanchez-Porro C."/>
            <person name="Infante-Dominguez C."/>
            <person name="Ventosa A."/>
        </authorList>
    </citation>
    <scope>NUCLEOTIDE SEQUENCE [LARGE SCALE GENOMIC DNA]</scope>
    <source>
        <strain evidence="3 4">DSM 17463</strain>
    </source>
</reference>
<dbReference type="InterPro" id="IPR046738">
    <property type="entry name" value="DUF6788"/>
</dbReference>
<gene>
    <name evidence="3" type="ORF">B9H04_06970</name>
</gene>
<feature type="compositionally biased region" description="Basic and acidic residues" evidence="1">
    <location>
        <begin position="41"/>
        <end position="50"/>
    </location>
</feature>
<feature type="region of interest" description="Disordered" evidence="1">
    <location>
        <begin position="41"/>
        <end position="71"/>
    </location>
</feature>
<evidence type="ECO:0000313" key="3">
    <source>
        <dbReference type="EMBL" id="OSP08296.1"/>
    </source>
</evidence>
<dbReference type="EMBL" id="NEDJ01000017">
    <property type="protein sequence ID" value="OSP08296.1"/>
    <property type="molecule type" value="Genomic_DNA"/>
</dbReference>
<protein>
    <recommendedName>
        <fullName evidence="2">DUF6788 domain-containing protein</fullName>
    </recommendedName>
</protein>
<feature type="compositionally biased region" description="Acidic residues" evidence="1">
    <location>
        <begin position="51"/>
        <end position="66"/>
    </location>
</feature>
<dbReference type="Proteomes" id="UP000193587">
    <property type="component" value="Unassembled WGS sequence"/>
</dbReference>
<feature type="domain" description="DUF6788" evidence="2">
    <location>
        <begin position="55"/>
        <end position="105"/>
    </location>
</feature>